<accession>A0ABP9K4M6</accession>
<evidence type="ECO:0000313" key="2">
    <source>
        <dbReference type="Proteomes" id="UP001500603"/>
    </source>
</evidence>
<proteinExistence type="predicted"/>
<evidence type="ECO:0000313" key="1">
    <source>
        <dbReference type="EMBL" id="GAA5051266.1"/>
    </source>
</evidence>
<comment type="caution">
    <text evidence="1">The sequence shown here is derived from an EMBL/GenBank/DDBJ whole genome shotgun (WGS) entry which is preliminary data.</text>
</comment>
<sequence length="82" mass="8605">MHVQFVLGVAVDHDLDRLADFRVEPLVGGSDLATGDPHLDDEGGGSVRRGDRITGFGCVFGIGGCAPCHEESTEESQRAAVP</sequence>
<name>A0ABP9K4M6_9NOCA</name>
<organism evidence="1 2">
    <name type="scientific">Nocardia callitridis</name>
    <dbReference type="NCBI Taxonomy" id="648753"/>
    <lineage>
        <taxon>Bacteria</taxon>
        <taxon>Bacillati</taxon>
        <taxon>Actinomycetota</taxon>
        <taxon>Actinomycetes</taxon>
        <taxon>Mycobacteriales</taxon>
        <taxon>Nocardiaceae</taxon>
        <taxon>Nocardia</taxon>
    </lineage>
</organism>
<dbReference type="EMBL" id="BAABJM010000002">
    <property type="protein sequence ID" value="GAA5051266.1"/>
    <property type="molecule type" value="Genomic_DNA"/>
</dbReference>
<protein>
    <submittedName>
        <fullName evidence="1">Uncharacterized protein</fullName>
    </submittedName>
</protein>
<keyword evidence="2" id="KW-1185">Reference proteome</keyword>
<reference evidence="2" key="1">
    <citation type="journal article" date="2019" name="Int. J. Syst. Evol. Microbiol.">
        <title>The Global Catalogue of Microorganisms (GCM) 10K type strain sequencing project: providing services to taxonomists for standard genome sequencing and annotation.</title>
        <authorList>
            <consortium name="The Broad Institute Genomics Platform"/>
            <consortium name="The Broad Institute Genome Sequencing Center for Infectious Disease"/>
            <person name="Wu L."/>
            <person name="Ma J."/>
        </authorList>
    </citation>
    <scope>NUCLEOTIDE SEQUENCE [LARGE SCALE GENOMIC DNA]</scope>
    <source>
        <strain evidence="2">JCM 18298</strain>
    </source>
</reference>
<dbReference type="Proteomes" id="UP001500603">
    <property type="component" value="Unassembled WGS sequence"/>
</dbReference>
<gene>
    <name evidence="1" type="ORF">GCM10023318_22450</name>
</gene>